<reference evidence="1 2" key="1">
    <citation type="submission" date="2023-10" db="EMBL/GenBank/DDBJ databases">
        <title>Draft genome sequence of Xylaria bambusicola isolate GMP-LS, the root and basal stem rot pathogen of sugarcane in Indonesia.</title>
        <authorList>
            <person name="Selvaraj P."/>
            <person name="Muralishankar V."/>
            <person name="Muruganantham S."/>
            <person name="Sp S."/>
            <person name="Haryani S."/>
            <person name="Lau K.J.X."/>
            <person name="Naqvi N.I."/>
        </authorList>
    </citation>
    <scope>NUCLEOTIDE SEQUENCE [LARGE SCALE GENOMIC DNA]</scope>
    <source>
        <strain evidence="1">GMP-LS</strain>
    </source>
</reference>
<keyword evidence="2" id="KW-1185">Reference proteome</keyword>
<sequence length="82" mass="9134">MPKSPPRATKGAFQLIWRASPPDPNPPMMVAAGVPMKKDENTIFLRREFSGYTRLRMPRAIGIFAAQATPVNPERTSRTIPV</sequence>
<dbReference type="EMBL" id="JAWHQM010000040">
    <property type="protein sequence ID" value="KAK5634341.1"/>
    <property type="molecule type" value="Genomic_DNA"/>
</dbReference>
<evidence type="ECO:0000313" key="2">
    <source>
        <dbReference type="Proteomes" id="UP001305414"/>
    </source>
</evidence>
<proteinExistence type="predicted"/>
<protein>
    <submittedName>
        <fullName evidence="1">Uncharacterized protein</fullName>
    </submittedName>
</protein>
<dbReference type="Proteomes" id="UP001305414">
    <property type="component" value="Unassembled WGS sequence"/>
</dbReference>
<dbReference type="AlphaFoldDB" id="A0AAN7ZCE8"/>
<accession>A0AAN7ZCE8</accession>
<evidence type="ECO:0000313" key="1">
    <source>
        <dbReference type="EMBL" id="KAK5634341.1"/>
    </source>
</evidence>
<name>A0AAN7ZCE8_9PEZI</name>
<organism evidence="1 2">
    <name type="scientific">Xylaria bambusicola</name>
    <dbReference type="NCBI Taxonomy" id="326684"/>
    <lineage>
        <taxon>Eukaryota</taxon>
        <taxon>Fungi</taxon>
        <taxon>Dikarya</taxon>
        <taxon>Ascomycota</taxon>
        <taxon>Pezizomycotina</taxon>
        <taxon>Sordariomycetes</taxon>
        <taxon>Xylariomycetidae</taxon>
        <taxon>Xylariales</taxon>
        <taxon>Xylariaceae</taxon>
        <taxon>Xylaria</taxon>
    </lineage>
</organism>
<comment type="caution">
    <text evidence="1">The sequence shown here is derived from an EMBL/GenBank/DDBJ whole genome shotgun (WGS) entry which is preliminary data.</text>
</comment>
<gene>
    <name evidence="1" type="ORF">RRF57_010054</name>
</gene>